<dbReference type="AlphaFoldDB" id="A0A9P6M227"/>
<proteinExistence type="predicted"/>
<feature type="non-terminal residue" evidence="1">
    <location>
        <position position="241"/>
    </location>
</feature>
<organism evidence="1 2">
    <name type="scientific">Modicella reniformis</name>
    <dbReference type="NCBI Taxonomy" id="1440133"/>
    <lineage>
        <taxon>Eukaryota</taxon>
        <taxon>Fungi</taxon>
        <taxon>Fungi incertae sedis</taxon>
        <taxon>Mucoromycota</taxon>
        <taxon>Mortierellomycotina</taxon>
        <taxon>Mortierellomycetes</taxon>
        <taxon>Mortierellales</taxon>
        <taxon>Mortierellaceae</taxon>
        <taxon>Modicella</taxon>
    </lineage>
</organism>
<accession>A0A9P6M227</accession>
<protein>
    <submittedName>
        <fullName evidence="1">Uncharacterized protein</fullName>
    </submittedName>
</protein>
<dbReference type="EMBL" id="JAAAHW010006379">
    <property type="protein sequence ID" value="KAF9962439.1"/>
    <property type="molecule type" value="Genomic_DNA"/>
</dbReference>
<gene>
    <name evidence="1" type="ORF">BGZ65_009157</name>
</gene>
<evidence type="ECO:0000313" key="2">
    <source>
        <dbReference type="Proteomes" id="UP000749646"/>
    </source>
</evidence>
<name>A0A9P6M227_9FUNG</name>
<dbReference type="Proteomes" id="UP000749646">
    <property type="component" value="Unassembled WGS sequence"/>
</dbReference>
<keyword evidence="2" id="KW-1185">Reference proteome</keyword>
<sequence>MEGYSSNINDQHLQEHHLQELCLYSSEGSLTSPEIVAIPARWDVKTRHYVVLLNEAQQIFKNAVHFLDNGYIVPFVKEDDDSQAIKYHPGVVLEVVQMDAGQGGSGGTGLNAPRSCDTAGNSDRDAFVNAAQAISVRSPLLAHIKRYGSHIEAMISSEARRASGIQNTMNQLLKIMRHEISEDKSFHQFLQMKQSLQDRKETQSGNLQLGRDMQLERDISEKQQQILQAQMQNIDHLVTIQ</sequence>
<reference evidence="1" key="1">
    <citation type="journal article" date="2020" name="Fungal Divers.">
        <title>Resolving the Mortierellaceae phylogeny through synthesis of multi-gene phylogenetics and phylogenomics.</title>
        <authorList>
            <person name="Vandepol N."/>
            <person name="Liber J."/>
            <person name="Desiro A."/>
            <person name="Na H."/>
            <person name="Kennedy M."/>
            <person name="Barry K."/>
            <person name="Grigoriev I.V."/>
            <person name="Miller A.N."/>
            <person name="O'Donnell K."/>
            <person name="Stajich J.E."/>
            <person name="Bonito G."/>
        </authorList>
    </citation>
    <scope>NUCLEOTIDE SEQUENCE</scope>
    <source>
        <strain evidence="1">MES-2147</strain>
    </source>
</reference>
<evidence type="ECO:0000313" key="1">
    <source>
        <dbReference type="EMBL" id="KAF9962439.1"/>
    </source>
</evidence>
<comment type="caution">
    <text evidence="1">The sequence shown here is derived from an EMBL/GenBank/DDBJ whole genome shotgun (WGS) entry which is preliminary data.</text>
</comment>